<evidence type="ECO:0000256" key="4">
    <source>
        <dbReference type="ARBA" id="ARBA00023163"/>
    </source>
</evidence>
<keyword evidence="3" id="KW-0238">DNA-binding</keyword>
<dbReference type="InterPro" id="IPR001138">
    <property type="entry name" value="Zn2Cys6_DnaBD"/>
</dbReference>
<feature type="compositionally biased region" description="Polar residues" evidence="6">
    <location>
        <begin position="70"/>
        <end position="81"/>
    </location>
</feature>
<dbReference type="Proteomes" id="UP000701801">
    <property type="component" value="Unassembled WGS sequence"/>
</dbReference>
<dbReference type="GO" id="GO:0000981">
    <property type="term" value="F:DNA-binding transcription factor activity, RNA polymerase II-specific"/>
    <property type="evidence" value="ECO:0007669"/>
    <property type="project" value="InterPro"/>
</dbReference>
<reference evidence="8" key="1">
    <citation type="submission" date="2021-07" db="EMBL/GenBank/DDBJ databases">
        <authorList>
            <person name="Durling M."/>
        </authorList>
    </citation>
    <scope>NUCLEOTIDE SEQUENCE</scope>
</reference>
<gene>
    <name evidence="8" type="ORF">HYALB_00000380</name>
</gene>
<name>A0A9N9LIU7_9HELO</name>
<dbReference type="Pfam" id="PF00172">
    <property type="entry name" value="Zn_clus"/>
    <property type="match status" value="1"/>
</dbReference>
<evidence type="ECO:0000259" key="7">
    <source>
        <dbReference type="PROSITE" id="PS50048"/>
    </source>
</evidence>
<evidence type="ECO:0000256" key="1">
    <source>
        <dbReference type="ARBA" id="ARBA00004123"/>
    </source>
</evidence>
<evidence type="ECO:0000256" key="5">
    <source>
        <dbReference type="ARBA" id="ARBA00023242"/>
    </source>
</evidence>
<evidence type="ECO:0000256" key="2">
    <source>
        <dbReference type="ARBA" id="ARBA00023015"/>
    </source>
</evidence>
<dbReference type="GO" id="GO:0008270">
    <property type="term" value="F:zinc ion binding"/>
    <property type="evidence" value="ECO:0007669"/>
    <property type="project" value="InterPro"/>
</dbReference>
<evidence type="ECO:0000256" key="3">
    <source>
        <dbReference type="ARBA" id="ARBA00023125"/>
    </source>
</evidence>
<keyword evidence="2" id="KW-0805">Transcription regulation</keyword>
<comment type="subcellular location">
    <subcellularLocation>
        <location evidence="1">Nucleus</location>
    </subcellularLocation>
</comment>
<evidence type="ECO:0000313" key="8">
    <source>
        <dbReference type="EMBL" id="CAG8974768.1"/>
    </source>
</evidence>
<dbReference type="PROSITE" id="PS50048">
    <property type="entry name" value="ZN2_CY6_FUNGAL_2"/>
    <property type="match status" value="1"/>
</dbReference>
<dbReference type="PROSITE" id="PS00463">
    <property type="entry name" value="ZN2_CY6_FUNGAL_1"/>
    <property type="match status" value="1"/>
</dbReference>
<dbReference type="EMBL" id="CAJVRM010000116">
    <property type="protein sequence ID" value="CAG8974768.1"/>
    <property type="molecule type" value="Genomic_DNA"/>
</dbReference>
<sequence length="476" mass="50992">MRPRPTPTFSTTPTFTTSKRSACNRCRAQKLRCPPREKGEQACERCIRLGAQCVTGYSNISTKGGGQVAKKQSQGGTTSNRPAPAKLDLGQSLGPETVQVPLTISSPFFPSTTSTDNDPATWSWAGNGQAHFSPVGPSDTLPFSFPDGNLDLWANALSYLGSANFGEGEGNLSGDLEDMGGLSFPEEEQSRNACKPFEVKQPPSPSNTSHTLETDQRLSTLGLDLSIRLQQCVVANSRPWDSTNGDSSCSSSLQRRSSAATTEGTDAMATDPNEIGSTNCISFGHALRNTSEFVAIIQSYGAGRSTPQSPNSSPSLGVIATLNVLSVYLQVIAIYDHLLGRLHEQLYNSTSQAGFNAESFPALQTLPGLQLAGLSVIEGNLQTKILIQAILHQLETIENLLGLPAEFRVADRQDVHTKGLLDDERARILMKAAMTEGRYGTQVAMDDPQEGSELGALASLKRNIQNIRQFLAAGTL</sequence>
<dbReference type="PANTHER" id="PTHR31845">
    <property type="entry name" value="FINGER DOMAIN PROTEIN, PUTATIVE-RELATED"/>
    <property type="match status" value="1"/>
</dbReference>
<dbReference type="PANTHER" id="PTHR31845:SF17">
    <property type="entry name" value="ZN(II)2CYS6 TRANSCRIPTION FACTOR (EUROFUNG)"/>
    <property type="match status" value="1"/>
</dbReference>
<feature type="domain" description="Zn(2)-C6 fungal-type" evidence="7">
    <location>
        <begin position="22"/>
        <end position="55"/>
    </location>
</feature>
<dbReference type="InterPro" id="IPR036864">
    <property type="entry name" value="Zn2-C6_fun-type_DNA-bd_sf"/>
</dbReference>
<feature type="region of interest" description="Disordered" evidence="6">
    <location>
        <begin position="62"/>
        <end position="91"/>
    </location>
</feature>
<dbReference type="Gene3D" id="4.10.240.10">
    <property type="entry name" value="Zn(2)-C6 fungal-type DNA-binding domain"/>
    <property type="match status" value="1"/>
</dbReference>
<dbReference type="GO" id="GO:0000976">
    <property type="term" value="F:transcription cis-regulatory region binding"/>
    <property type="evidence" value="ECO:0007669"/>
    <property type="project" value="TreeGrafter"/>
</dbReference>
<dbReference type="InterPro" id="IPR051089">
    <property type="entry name" value="prtT"/>
</dbReference>
<dbReference type="GO" id="GO:0005634">
    <property type="term" value="C:nucleus"/>
    <property type="evidence" value="ECO:0007669"/>
    <property type="project" value="UniProtKB-SubCell"/>
</dbReference>
<dbReference type="SUPFAM" id="SSF57701">
    <property type="entry name" value="Zn2/Cys6 DNA-binding domain"/>
    <property type="match status" value="1"/>
</dbReference>
<feature type="compositionally biased region" description="Low complexity" evidence="6">
    <location>
        <begin position="247"/>
        <end position="258"/>
    </location>
</feature>
<feature type="region of interest" description="Disordered" evidence="6">
    <location>
        <begin position="240"/>
        <end position="273"/>
    </location>
</feature>
<keyword evidence="5" id="KW-0539">Nucleus</keyword>
<dbReference type="OrthoDB" id="4222821at2759"/>
<evidence type="ECO:0000256" key="6">
    <source>
        <dbReference type="SAM" id="MobiDB-lite"/>
    </source>
</evidence>
<feature type="region of interest" description="Disordered" evidence="6">
    <location>
        <begin position="171"/>
        <end position="214"/>
    </location>
</feature>
<accession>A0A9N9LIU7</accession>
<protein>
    <recommendedName>
        <fullName evidence="7">Zn(2)-C6 fungal-type domain-containing protein</fullName>
    </recommendedName>
</protein>
<comment type="caution">
    <text evidence="8">The sequence shown here is derived from an EMBL/GenBank/DDBJ whole genome shotgun (WGS) entry which is preliminary data.</text>
</comment>
<organism evidence="8 9">
    <name type="scientific">Hymenoscyphus albidus</name>
    <dbReference type="NCBI Taxonomy" id="595503"/>
    <lineage>
        <taxon>Eukaryota</taxon>
        <taxon>Fungi</taxon>
        <taxon>Dikarya</taxon>
        <taxon>Ascomycota</taxon>
        <taxon>Pezizomycotina</taxon>
        <taxon>Leotiomycetes</taxon>
        <taxon>Helotiales</taxon>
        <taxon>Helotiaceae</taxon>
        <taxon>Hymenoscyphus</taxon>
    </lineage>
</organism>
<evidence type="ECO:0000313" key="9">
    <source>
        <dbReference type="Proteomes" id="UP000701801"/>
    </source>
</evidence>
<keyword evidence="4" id="KW-0804">Transcription</keyword>
<keyword evidence="9" id="KW-1185">Reference proteome</keyword>
<proteinExistence type="predicted"/>
<dbReference type="AlphaFoldDB" id="A0A9N9LIU7"/>
<dbReference type="CDD" id="cd00067">
    <property type="entry name" value="GAL4"/>
    <property type="match status" value="1"/>
</dbReference>